<accession>A0A397U6Q5</accession>
<dbReference type="CDD" id="cd06257">
    <property type="entry name" value="DnaJ"/>
    <property type="match status" value="1"/>
</dbReference>
<dbReference type="Pfam" id="PF00226">
    <property type="entry name" value="DnaJ"/>
    <property type="match status" value="1"/>
</dbReference>
<evidence type="ECO:0000313" key="4">
    <source>
        <dbReference type="EMBL" id="RIB05391.1"/>
    </source>
</evidence>
<dbReference type="OrthoDB" id="10250354at2759"/>
<feature type="region of interest" description="Disordered" evidence="2">
    <location>
        <begin position="185"/>
        <end position="218"/>
    </location>
</feature>
<dbReference type="PRINTS" id="PR00625">
    <property type="entry name" value="JDOMAIN"/>
</dbReference>
<organism evidence="4 5">
    <name type="scientific">Gigaspora rosea</name>
    <dbReference type="NCBI Taxonomy" id="44941"/>
    <lineage>
        <taxon>Eukaryota</taxon>
        <taxon>Fungi</taxon>
        <taxon>Fungi incertae sedis</taxon>
        <taxon>Mucoromycota</taxon>
        <taxon>Glomeromycotina</taxon>
        <taxon>Glomeromycetes</taxon>
        <taxon>Diversisporales</taxon>
        <taxon>Gigasporaceae</taxon>
        <taxon>Gigaspora</taxon>
    </lineage>
</organism>
<proteinExistence type="predicted"/>
<dbReference type="PROSITE" id="PS00018">
    <property type="entry name" value="EF_HAND_1"/>
    <property type="match status" value="1"/>
</dbReference>
<dbReference type="Gene3D" id="1.10.287.110">
    <property type="entry name" value="DnaJ domain"/>
    <property type="match status" value="1"/>
</dbReference>
<dbReference type="InterPro" id="IPR018247">
    <property type="entry name" value="EF_Hand_1_Ca_BS"/>
</dbReference>
<dbReference type="SMART" id="SM00271">
    <property type="entry name" value="DnaJ"/>
    <property type="match status" value="1"/>
</dbReference>
<sequence>MSKQLKFYFIDKTKLQEIKYQNKMSKRFVEQEEFEEEFAKMKQKFEKDIKEIKQEAEVTKEVFVQVIKLKNEHEVVEEFINDDENNVKQESNIENFNDIFEYSNSENDKYLKAYYTMPRVKKSEFYKTLEIKSNATLYEIKQAYKKLVLVHHPDRNVNKSENECVEAEKKFKEIQEAYEYLTTNYKESKKRTPTKKKTSNKTKPQKNKRASKKTESKQEIKINKEFKKIKQIKEINQVQQKENSNNLITQNNETLLVQVSNHVQVEDINKDNYMTEEEIEEVVIETNQVLLYLNAKESIIDLNIQDEISLRIEGKYYIVLTFNYYWVEYLFENLKPLCKNSNLLNFNQLEHELFLQKFEPFEFQPIRA</sequence>
<name>A0A397U6Q5_9GLOM</name>
<dbReference type="EMBL" id="QKWP01001990">
    <property type="protein sequence ID" value="RIB05391.1"/>
    <property type="molecule type" value="Genomic_DNA"/>
</dbReference>
<dbReference type="SUPFAM" id="SSF46565">
    <property type="entry name" value="Chaperone J-domain"/>
    <property type="match status" value="1"/>
</dbReference>
<dbReference type="PROSITE" id="PS50076">
    <property type="entry name" value="DNAJ_2"/>
    <property type="match status" value="1"/>
</dbReference>
<reference evidence="4 5" key="1">
    <citation type="submission" date="2018-06" db="EMBL/GenBank/DDBJ databases">
        <title>Comparative genomics reveals the genomic features of Rhizophagus irregularis, R. cerebriforme, R. diaphanum and Gigaspora rosea, and their symbiotic lifestyle signature.</title>
        <authorList>
            <person name="Morin E."/>
            <person name="San Clemente H."/>
            <person name="Chen E.C.H."/>
            <person name="De La Providencia I."/>
            <person name="Hainaut M."/>
            <person name="Kuo A."/>
            <person name="Kohler A."/>
            <person name="Murat C."/>
            <person name="Tang N."/>
            <person name="Roy S."/>
            <person name="Loubradou J."/>
            <person name="Henrissat B."/>
            <person name="Grigoriev I.V."/>
            <person name="Corradi N."/>
            <person name="Roux C."/>
            <person name="Martin F.M."/>
        </authorList>
    </citation>
    <scope>NUCLEOTIDE SEQUENCE [LARGE SCALE GENOMIC DNA]</scope>
    <source>
        <strain evidence="4 5">DAOM 194757</strain>
    </source>
</reference>
<keyword evidence="5" id="KW-1185">Reference proteome</keyword>
<evidence type="ECO:0000259" key="3">
    <source>
        <dbReference type="PROSITE" id="PS50076"/>
    </source>
</evidence>
<dbReference type="InterPro" id="IPR050817">
    <property type="entry name" value="DjlA_DnaK_co-chaperone"/>
</dbReference>
<evidence type="ECO:0000256" key="2">
    <source>
        <dbReference type="SAM" id="MobiDB-lite"/>
    </source>
</evidence>
<feature type="compositionally biased region" description="Basic residues" evidence="2">
    <location>
        <begin position="188"/>
        <end position="211"/>
    </location>
</feature>
<feature type="coiled-coil region" evidence="1">
    <location>
        <begin position="35"/>
        <end position="62"/>
    </location>
</feature>
<dbReference type="PANTHER" id="PTHR24074">
    <property type="entry name" value="CO-CHAPERONE PROTEIN DJLA"/>
    <property type="match status" value="1"/>
</dbReference>
<dbReference type="STRING" id="44941.A0A397U6Q5"/>
<comment type="caution">
    <text evidence="4">The sequence shown here is derived from an EMBL/GenBank/DDBJ whole genome shotgun (WGS) entry which is preliminary data.</text>
</comment>
<keyword evidence="1" id="KW-0175">Coiled coil</keyword>
<dbReference type="InterPro" id="IPR001623">
    <property type="entry name" value="DnaJ_domain"/>
</dbReference>
<feature type="domain" description="J" evidence="3">
    <location>
        <begin position="124"/>
        <end position="186"/>
    </location>
</feature>
<dbReference type="InterPro" id="IPR036869">
    <property type="entry name" value="J_dom_sf"/>
</dbReference>
<protein>
    <recommendedName>
        <fullName evidence="3">J domain-containing protein</fullName>
    </recommendedName>
</protein>
<gene>
    <name evidence="4" type="ORF">C2G38_2219756</name>
</gene>
<evidence type="ECO:0000256" key="1">
    <source>
        <dbReference type="SAM" id="Coils"/>
    </source>
</evidence>
<dbReference type="Proteomes" id="UP000266673">
    <property type="component" value="Unassembled WGS sequence"/>
</dbReference>
<evidence type="ECO:0000313" key="5">
    <source>
        <dbReference type="Proteomes" id="UP000266673"/>
    </source>
</evidence>
<dbReference type="AlphaFoldDB" id="A0A397U6Q5"/>